<evidence type="ECO:0000313" key="2">
    <source>
        <dbReference type="Proteomes" id="UP000241201"/>
    </source>
</evidence>
<protein>
    <submittedName>
        <fullName evidence="1">Uncharacterized protein</fullName>
    </submittedName>
</protein>
<proteinExistence type="predicted"/>
<organism evidence="1 2">
    <name type="scientific">Faecalibacillus faecis</name>
    <dbReference type="NCBI Taxonomy" id="1982628"/>
    <lineage>
        <taxon>Bacteria</taxon>
        <taxon>Bacillati</taxon>
        <taxon>Bacillota</taxon>
        <taxon>Erysipelotrichia</taxon>
        <taxon>Erysipelotrichales</taxon>
        <taxon>Coprobacillaceae</taxon>
        <taxon>Faecalibacillus</taxon>
    </lineage>
</organism>
<dbReference type="RefSeq" id="WP_106987666.1">
    <property type="nucleotide sequence ID" value="NZ_PYLP01000004.1"/>
</dbReference>
<accession>A0A2T3G0J1</accession>
<name>A0A2T3G0J1_9FIRM</name>
<dbReference type="EMBL" id="PYLP01000004">
    <property type="protein sequence ID" value="PST41056.1"/>
    <property type="molecule type" value="Genomic_DNA"/>
</dbReference>
<dbReference type="GeneID" id="77470506"/>
<comment type="caution">
    <text evidence="1">The sequence shown here is derived from an EMBL/GenBank/DDBJ whole genome shotgun (WGS) entry which is preliminary data.</text>
</comment>
<reference evidence="2" key="1">
    <citation type="submission" date="2018-03" db="EMBL/GenBank/DDBJ databases">
        <title>Lachnoclostridium SNUG30370 gen.nov., sp.nov., isolated from human faeces.</title>
        <authorList>
            <person name="Seo B."/>
            <person name="Jeon K."/>
            <person name="Ko G."/>
        </authorList>
    </citation>
    <scope>NUCLEOTIDE SEQUENCE [LARGE SCALE GENOMIC DNA]</scope>
    <source>
        <strain evidence="2">SNUG30370</strain>
    </source>
</reference>
<evidence type="ECO:0000313" key="1">
    <source>
        <dbReference type="EMBL" id="PST41056.1"/>
    </source>
</evidence>
<dbReference type="AlphaFoldDB" id="A0A2T3G0J1"/>
<dbReference type="Proteomes" id="UP000241201">
    <property type="component" value="Unassembled WGS sequence"/>
</dbReference>
<sequence length="191" mass="23300">MEEKQVMQVVLNKKKYNLAYVNDEAFAYLSNVEIYKLLCNATYYELTHEQNTYRNSEVLEYKGWLLVWGFLGEIIQYITKRSSEKDALKCFNFANHLKIKIEERFNFNHLYGKILREIDSMGQFESFYPRFKEIENEMKEENSDYFKYWCIMTNQMCYEKLQNEEFDSQFADFVDSLDSWDKRENYVFKQV</sequence>
<gene>
    <name evidence="1" type="ORF">C7U55_05285</name>
</gene>
<keyword evidence="2" id="KW-1185">Reference proteome</keyword>